<evidence type="ECO:0000256" key="5">
    <source>
        <dbReference type="ARBA" id="ARBA00022781"/>
    </source>
</evidence>
<evidence type="ECO:0000256" key="7">
    <source>
        <dbReference type="ARBA" id="ARBA00023065"/>
    </source>
</evidence>
<reference evidence="10 11" key="1">
    <citation type="journal article" date="2010" name="Nature">
        <title>The Ectocarpus genome and the independent evolution of multicellularity in brown algae.</title>
        <authorList>
            <person name="Cock J.M."/>
            <person name="Sterck L."/>
            <person name="Rouze P."/>
            <person name="Scornet D."/>
            <person name="Allen A.E."/>
            <person name="Amoutzias G."/>
            <person name="Anthouard V."/>
            <person name="Artiguenave F."/>
            <person name="Aury J.M."/>
            <person name="Badger J.H."/>
            <person name="Beszteri B."/>
            <person name="Billiau K."/>
            <person name="Bonnet E."/>
            <person name="Bothwell J.H."/>
            <person name="Bowler C."/>
            <person name="Boyen C."/>
            <person name="Brownlee C."/>
            <person name="Carrano C.J."/>
            <person name="Charrier B."/>
            <person name="Cho G.Y."/>
            <person name="Coelho S.M."/>
            <person name="Collen J."/>
            <person name="Corre E."/>
            <person name="Da Silva C."/>
            <person name="Delage L."/>
            <person name="Delaroque N."/>
            <person name="Dittami S.M."/>
            <person name="Doulbeau S."/>
            <person name="Elias M."/>
            <person name="Farnham G."/>
            <person name="Gachon C.M."/>
            <person name="Gschloessl B."/>
            <person name="Heesch S."/>
            <person name="Jabbari K."/>
            <person name="Jubin C."/>
            <person name="Kawai H."/>
            <person name="Kimura K."/>
            <person name="Kloareg B."/>
            <person name="Kupper F.C."/>
            <person name="Lang D."/>
            <person name="Le Bail A."/>
            <person name="Leblanc C."/>
            <person name="Lerouge P."/>
            <person name="Lohr M."/>
            <person name="Lopez P.J."/>
            <person name="Martens C."/>
            <person name="Maumus F."/>
            <person name="Michel G."/>
            <person name="Miranda-Saavedra D."/>
            <person name="Morales J."/>
            <person name="Moreau H."/>
            <person name="Motomura T."/>
            <person name="Nagasato C."/>
            <person name="Napoli C.A."/>
            <person name="Nelson D.R."/>
            <person name="Nyvall-Collen P."/>
            <person name="Peters A.F."/>
            <person name="Pommier C."/>
            <person name="Potin P."/>
            <person name="Poulain J."/>
            <person name="Quesneville H."/>
            <person name="Read B."/>
            <person name="Rensing S.A."/>
            <person name="Ritter A."/>
            <person name="Rousvoal S."/>
            <person name="Samanta M."/>
            <person name="Samson G."/>
            <person name="Schroeder D.C."/>
            <person name="Segurens B."/>
            <person name="Strittmatter M."/>
            <person name="Tonon T."/>
            <person name="Tregear J.W."/>
            <person name="Valentin K."/>
            <person name="von Dassow P."/>
            <person name="Yamagishi T."/>
            <person name="Van de Peer Y."/>
            <person name="Wincker P."/>
        </authorList>
    </citation>
    <scope>NUCLEOTIDE SEQUENCE [LARGE SCALE GENOMIC DNA]</scope>
    <source>
        <strain evidence="11">Ec32 / CCAP1310/4</strain>
    </source>
</reference>
<dbReference type="GO" id="GO:0045259">
    <property type="term" value="C:proton-transporting ATP synthase complex"/>
    <property type="evidence" value="ECO:0007669"/>
    <property type="project" value="UniProtKB-KW"/>
</dbReference>
<dbReference type="AlphaFoldDB" id="D7FZC8"/>
<evidence type="ECO:0000256" key="8">
    <source>
        <dbReference type="ARBA" id="ARBA00023128"/>
    </source>
</evidence>
<evidence type="ECO:0000313" key="10">
    <source>
        <dbReference type="EMBL" id="CBJ32745.1"/>
    </source>
</evidence>
<dbReference type="Pfam" id="PF05873">
    <property type="entry name" value="Mt_ATP-synt_D"/>
    <property type="match status" value="1"/>
</dbReference>
<dbReference type="Proteomes" id="UP000002630">
    <property type="component" value="Unassembled WGS sequence"/>
</dbReference>
<keyword evidence="11" id="KW-1185">Reference proteome</keyword>
<dbReference type="SUPFAM" id="SSF161065">
    <property type="entry name" value="ATP synthase D chain-like"/>
    <property type="match status" value="1"/>
</dbReference>
<dbReference type="EMBL" id="FN649760">
    <property type="protein sequence ID" value="CBJ32745.1"/>
    <property type="molecule type" value="Genomic_DNA"/>
</dbReference>
<evidence type="ECO:0000256" key="2">
    <source>
        <dbReference type="ARBA" id="ARBA00006842"/>
    </source>
</evidence>
<keyword evidence="7" id="KW-0406">Ion transport</keyword>
<evidence type="ECO:0000256" key="3">
    <source>
        <dbReference type="ARBA" id="ARBA00022448"/>
    </source>
</evidence>
<dbReference type="InParanoid" id="D7FZC8"/>
<comment type="similarity">
    <text evidence="2">Belongs to the ATPase d subunit family.</text>
</comment>
<evidence type="ECO:0000256" key="1">
    <source>
        <dbReference type="ARBA" id="ARBA00004273"/>
    </source>
</evidence>
<evidence type="ECO:0000256" key="4">
    <source>
        <dbReference type="ARBA" id="ARBA00022547"/>
    </source>
</evidence>
<dbReference type="GO" id="GO:0005743">
    <property type="term" value="C:mitochondrial inner membrane"/>
    <property type="evidence" value="ECO:0007669"/>
    <property type="project" value="UniProtKB-SubCell"/>
</dbReference>
<keyword evidence="8" id="KW-0496">Mitochondrion</keyword>
<name>D7FZC8_ECTSI</name>
<dbReference type="STRING" id="2880.D7FZC8"/>
<keyword evidence="3" id="KW-0813">Transport</keyword>
<evidence type="ECO:0000256" key="6">
    <source>
        <dbReference type="ARBA" id="ARBA00022792"/>
    </source>
</evidence>
<keyword evidence="6" id="KW-0999">Mitochondrion inner membrane</keyword>
<keyword evidence="5" id="KW-0375">Hydrogen ion transport</keyword>
<evidence type="ECO:0000256" key="9">
    <source>
        <dbReference type="ARBA" id="ARBA00023136"/>
    </source>
</evidence>
<proteinExistence type="inferred from homology"/>
<comment type="subcellular location">
    <subcellularLocation>
        <location evidence="1">Mitochondrion inner membrane</location>
    </subcellularLocation>
</comment>
<dbReference type="InterPro" id="IPR008689">
    <property type="entry name" value="ATP_synth_F0_dsu_mt"/>
</dbReference>
<gene>
    <name evidence="10" type="ORF">Esi_0363_0004</name>
</gene>
<organism evidence="10 11">
    <name type="scientific">Ectocarpus siliculosus</name>
    <name type="common">Brown alga</name>
    <name type="synonym">Conferva siliculosa</name>
    <dbReference type="NCBI Taxonomy" id="2880"/>
    <lineage>
        <taxon>Eukaryota</taxon>
        <taxon>Sar</taxon>
        <taxon>Stramenopiles</taxon>
        <taxon>Ochrophyta</taxon>
        <taxon>PX clade</taxon>
        <taxon>Phaeophyceae</taxon>
        <taxon>Ectocarpales</taxon>
        <taxon>Ectocarpaceae</taxon>
        <taxon>Ectocarpus</taxon>
    </lineage>
</organism>
<dbReference type="GO" id="GO:0015078">
    <property type="term" value="F:proton transmembrane transporter activity"/>
    <property type="evidence" value="ECO:0007669"/>
    <property type="project" value="InterPro"/>
</dbReference>
<sequence length="192" mass="21314">MIGGVIRRSVPRASGITVDWAKMAGNCVAAESKSFVIGLKQEVAQADAMHEKYSKQPEPIDWASYKEFFGNHPTIAKLQEEYESTKQVAMPAPEAPEMMMKPVAVGDPKDIDWEGSWKTYGELFDGNTAQLAAAQTGNTEAKVVALADKEQLLKNNMTNDQTTVADIFKKYPQIEQECNDEVANHEWCTNLK</sequence>
<accession>D7FZC8</accession>
<keyword evidence="4" id="KW-0138">CF(0)</keyword>
<protein>
    <submittedName>
        <fullName evidence="10">N/a</fullName>
    </submittedName>
</protein>
<dbReference type="OrthoDB" id="35799at2759"/>
<dbReference type="GO" id="GO:0015986">
    <property type="term" value="P:proton motive force-driven ATP synthesis"/>
    <property type="evidence" value="ECO:0007669"/>
    <property type="project" value="InterPro"/>
</dbReference>
<dbReference type="Gene3D" id="6.10.280.70">
    <property type="match status" value="1"/>
</dbReference>
<keyword evidence="9" id="KW-0472">Membrane</keyword>
<dbReference type="InterPro" id="IPR036228">
    <property type="entry name" value="ATP_synth_F0_dsu_sf_mt"/>
</dbReference>
<evidence type="ECO:0000313" key="11">
    <source>
        <dbReference type="Proteomes" id="UP000002630"/>
    </source>
</evidence>